<evidence type="ECO:0000313" key="2">
    <source>
        <dbReference type="Proteomes" id="UP001153069"/>
    </source>
</evidence>
<dbReference type="Proteomes" id="UP001153069">
    <property type="component" value="Unassembled WGS sequence"/>
</dbReference>
<evidence type="ECO:0000313" key="1">
    <source>
        <dbReference type="EMBL" id="CAB9524120.1"/>
    </source>
</evidence>
<dbReference type="OrthoDB" id="55264at2759"/>
<comment type="caution">
    <text evidence="1">The sequence shown here is derived from an EMBL/GenBank/DDBJ whole genome shotgun (WGS) entry which is preliminary data.</text>
</comment>
<organism evidence="1 2">
    <name type="scientific">Seminavis robusta</name>
    <dbReference type="NCBI Taxonomy" id="568900"/>
    <lineage>
        <taxon>Eukaryota</taxon>
        <taxon>Sar</taxon>
        <taxon>Stramenopiles</taxon>
        <taxon>Ochrophyta</taxon>
        <taxon>Bacillariophyta</taxon>
        <taxon>Bacillariophyceae</taxon>
        <taxon>Bacillariophycidae</taxon>
        <taxon>Naviculales</taxon>
        <taxon>Naviculaceae</taxon>
        <taxon>Seminavis</taxon>
    </lineage>
</organism>
<accession>A0A9N8ESW6</accession>
<dbReference type="AlphaFoldDB" id="A0A9N8ESW6"/>
<protein>
    <submittedName>
        <fullName evidence="1">Uncharacterized protein</fullName>
    </submittedName>
</protein>
<name>A0A9N8ESW6_9STRA</name>
<gene>
    <name evidence="1" type="ORF">SEMRO_1496_G277540.1</name>
</gene>
<keyword evidence="2" id="KW-1185">Reference proteome</keyword>
<sequence length="495" mass="55007">MTWSPSRNSAFRRVSESPADASSADVGVEFLGSQENGMVLVHPTTNDSHLLVLCHELNRLMQLPAVTNDFGKWIGDPEKDYSARNIQGGRIEIFLENAVGKGSNAFDAIIGERLPGGAKDKILNYARSQAQRDPRLGDMEYGNFSLICTYGPVDAQAPHLDSLKPNFQFGLILSDNAPGTLFYESAVDVSDVNALVEHWKNVDTILGSPYKRATAMPPALVQAMERDASVLLLLSHFGRVLLPERSVYDRMRHKEKLATGSLLSLPGSVVHAGPASTDFRAVIFFSGWPNGSEVAPYDPDVQYTSVLLMAHFVSLLWQAEGVGYPERLYLLQRLAQYTETSMVKEVYRHFGPGPLANFIGNIEEQTYKKYASREDYIEQIARTKDMGAGLGGGPTEEQPFAEGDYKKRSIAGMLTLWEGEEFLVEVLQRKADGQIILRYPNNEDGKPDELEGNLPEDNFQLVMKKRSQQNLFDGTNGTLYDNDGNKIHVYMGRKS</sequence>
<dbReference type="EMBL" id="CAICTM010001494">
    <property type="protein sequence ID" value="CAB9524120.1"/>
    <property type="molecule type" value="Genomic_DNA"/>
</dbReference>
<reference evidence="1" key="1">
    <citation type="submission" date="2020-06" db="EMBL/GenBank/DDBJ databases">
        <authorList>
            <consortium name="Plant Systems Biology data submission"/>
        </authorList>
    </citation>
    <scope>NUCLEOTIDE SEQUENCE</scope>
    <source>
        <strain evidence="1">D6</strain>
    </source>
</reference>
<proteinExistence type="predicted"/>